<dbReference type="PANTHER" id="PTHR24345">
    <property type="entry name" value="SERINE/THREONINE-PROTEIN KINASE PLK"/>
    <property type="match status" value="1"/>
</dbReference>
<sequence length="331" mass="36767">MPQGLGVAWDLKGRQFAAAAAVAVQPISSCISIFFLPNGEDRLSGGTRKDRDSSNAAAALREALQAWEALYGDVWLCEDVRHGNRLVAVKQINIMEARRALHVDRHMDNPADEKRAIQRLRQAGLHNNILEFHDEFLENGCLHIVMEYCDGGDLLDVLHSMPDRRFRESVALHYFRQVAAGVHFLHSHGIAHRDLSLENVLLRQNVAKLCDFGLSTSTDRVCHEPVGKAYYMAPEVVGKLPYDPAAADIWSLGIMLFIMLSGSPLAPCASTMDKTFLAFQAFGVKKILEAWGLRGAVSDGVTRLLEGMLQIDPAKRVNIEDVLFHPVVVHR</sequence>
<dbReference type="InterPro" id="IPR000719">
    <property type="entry name" value="Prot_kinase_dom"/>
</dbReference>
<feature type="domain" description="Protein kinase" evidence="6">
    <location>
        <begin position="60"/>
        <end position="328"/>
    </location>
</feature>
<keyword evidence="1" id="KW-0723">Serine/threonine-protein kinase</keyword>
<keyword evidence="5" id="KW-0067">ATP-binding</keyword>
<evidence type="ECO:0000256" key="4">
    <source>
        <dbReference type="ARBA" id="ARBA00022777"/>
    </source>
</evidence>
<dbReference type="Proteomes" id="UP001146120">
    <property type="component" value="Unassembled WGS sequence"/>
</dbReference>
<evidence type="ECO:0000256" key="1">
    <source>
        <dbReference type="ARBA" id="ARBA00022527"/>
    </source>
</evidence>
<reference evidence="7" key="2">
    <citation type="journal article" date="2023" name="Microbiol Resour">
        <title>Decontamination and Annotation of the Draft Genome Sequence of the Oomycete Lagenidium giganteum ARSEF 373.</title>
        <authorList>
            <person name="Morgan W.R."/>
            <person name="Tartar A."/>
        </authorList>
    </citation>
    <scope>NUCLEOTIDE SEQUENCE</scope>
    <source>
        <strain evidence="7">ARSEF 373</strain>
    </source>
</reference>
<dbReference type="Gene3D" id="3.30.200.20">
    <property type="entry name" value="Phosphorylase Kinase, domain 1"/>
    <property type="match status" value="1"/>
</dbReference>
<dbReference type="InterPro" id="IPR011009">
    <property type="entry name" value="Kinase-like_dom_sf"/>
</dbReference>
<reference evidence="7" key="1">
    <citation type="submission" date="2022-11" db="EMBL/GenBank/DDBJ databases">
        <authorList>
            <person name="Morgan W.R."/>
            <person name="Tartar A."/>
        </authorList>
    </citation>
    <scope>NUCLEOTIDE SEQUENCE</scope>
    <source>
        <strain evidence="7">ARSEF 373</strain>
    </source>
</reference>
<dbReference type="GO" id="GO:0005524">
    <property type="term" value="F:ATP binding"/>
    <property type="evidence" value="ECO:0007669"/>
    <property type="project" value="UniProtKB-KW"/>
</dbReference>
<dbReference type="Pfam" id="PF00069">
    <property type="entry name" value="Pkinase"/>
    <property type="match status" value="1"/>
</dbReference>
<dbReference type="FunFam" id="1.10.510.10:FF:000753">
    <property type="entry name" value="CAMK/CAMKL protein kinase"/>
    <property type="match status" value="1"/>
</dbReference>
<gene>
    <name evidence="7" type="ORF">N0F65_012563</name>
</gene>
<dbReference type="GO" id="GO:0005634">
    <property type="term" value="C:nucleus"/>
    <property type="evidence" value="ECO:0007669"/>
    <property type="project" value="TreeGrafter"/>
</dbReference>
<protein>
    <recommendedName>
        <fullName evidence="6">Protein kinase domain-containing protein</fullName>
    </recommendedName>
</protein>
<organism evidence="7 8">
    <name type="scientific">Lagenidium giganteum</name>
    <dbReference type="NCBI Taxonomy" id="4803"/>
    <lineage>
        <taxon>Eukaryota</taxon>
        <taxon>Sar</taxon>
        <taxon>Stramenopiles</taxon>
        <taxon>Oomycota</taxon>
        <taxon>Peronosporomycetes</taxon>
        <taxon>Pythiales</taxon>
        <taxon>Pythiaceae</taxon>
    </lineage>
</organism>
<keyword evidence="8" id="KW-1185">Reference proteome</keyword>
<accession>A0AAV2YMQ2</accession>
<dbReference type="AlphaFoldDB" id="A0AAV2YMQ2"/>
<evidence type="ECO:0000313" key="8">
    <source>
        <dbReference type="Proteomes" id="UP001146120"/>
    </source>
</evidence>
<keyword evidence="4" id="KW-0418">Kinase</keyword>
<keyword evidence="2" id="KW-0808">Transferase</keyword>
<evidence type="ECO:0000256" key="5">
    <source>
        <dbReference type="ARBA" id="ARBA00022840"/>
    </source>
</evidence>
<proteinExistence type="predicted"/>
<dbReference type="Gene3D" id="1.10.510.10">
    <property type="entry name" value="Transferase(Phosphotransferase) domain 1"/>
    <property type="match status" value="1"/>
</dbReference>
<dbReference type="SUPFAM" id="SSF56112">
    <property type="entry name" value="Protein kinase-like (PK-like)"/>
    <property type="match status" value="1"/>
</dbReference>
<name>A0AAV2YMQ2_9STRA</name>
<comment type="caution">
    <text evidence="7">The sequence shown here is derived from an EMBL/GenBank/DDBJ whole genome shotgun (WGS) entry which is preliminary data.</text>
</comment>
<evidence type="ECO:0000256" key="2">
    <source>
        <dbReference type="ARBA" id="ARBA00022679"/>
    </source>
</evidence>
<keyword evidence="3" id="KW-0547">Nucleotide-binding</keyword>
<evidence type="ECO:0000259" key="6">
    <source>
        <dbReference type="PROSITE" id="PS50011"/>
    </source>
</evidence>
<evidence type="ECO:0000313" key="7">
    <source>
        <dbReference type="EMBL" id="DAZ96260.1"/>
    </source>
</evidence>
<evidence type="ECO:0000256" key="3">
    <source>
        <dbReference type="ARBA" id="ARBA00022741"/>
    </source>
</evidence>
<dbReference type="EMBL" id="DAKRPA010000173">
    <property type="protein sequence ID" value="DAZ96260.1"/>
    <property type="molecule type" value="Genomic_DNA"/>
</dbReference>
<dbReference type="PANTHER" id="PTHR24345:SF91">
    <property type="entry name" value="SERINE_THREONINE-PROTEIN KINASE PLK4"/>
    <property type="match status" value="1"/>
</dbReference>
<dbReference type="PROSITE" id="PS50011">
    <property type="entry name" value="PROTEIN_KINASE_DOM"/>
    <property type="match status" value="1"/>
</dbReference>
<dbReference type="GO" id="GO:0004674">
    <property type="term" value="F:protein serine/threonine kinase activity"/>
    <property type="evidence" value="ECO:0007669"/>
    <property type="project" value="UniProtKB-KW"/>
</dbReference>